<feature type="non-terminal residue" evidence="2">
    <location>
        <position position="71"/>
    </location>
</feature>
<reference evidence="2" key="1">
    <citation type="submission" date="2018-05" db="EMBL/GenBank/DDBJ databases">
        <authorList>
            <person name="Lanie J.A."/>
            <person name="Ng W.-L."/>
            <person name="Kazmierczak K.M."/>
            <person name="Andrzejewski T.M."/>
            <person name="Davidsen T.M."/>
            <person name="Wayne K.J."/>
            <person name="Tettelin H."/>
            <person name="Glass J.I."/>
            <person name="Rusch D."/>
            <person name="Podicherti R."/>
            <person name="Tsui H.-C.T."/>
            <person name="Winkler M.E."/>
        </authorList>
    </citation>
    <scope>NUCLEOTIDE SEQUENCE</scope>
</reference>
<proteinExistence type="predicted"/>
<gene>
    <name evidence="2" type="ORF">METZ01_LOCUS431072</name>
</gene>
<evidence type="ECO:0000313" key="2">
    <source>
        <dbReference type="EMBL" id="SVD78218.1"/>
    </source>
</evidence>
<keyword evidence="1" id="KW-0812">Transmembrane</keyword>
<name>A0A382Y6V3_9ZZZZ</name>
<feature type="transmembrane region" description="Helical" evidence="1">
    <location>
        <begin position="31"/>
        <end position="59"/>
    </location>
</feature>
<evidence type="ECO:0000256" key="1">
    <source>
        <dbReference type="SAM" id="Phobius"/>
    </source>
</evidence>
<protein>
    <submittedName>
        <fullName evidence="2">Uncharacterized protein</fullName>
    </submittedName>
</protein>
<keyword evidence="1" id="KW-0472">Membrane</keyword>
<organism evidence="2">
    <name type="scientific">marine metagenome</name>
    <dbReference type="NCBI Taxonomy" id="408172"/>
    <lineage>
        <taxon>unclassified sequences</taxon>
        <taxon>metagenomes</taxon>
        <taxon>ecological metagenomes</taxon>
    </lineage>
</organism>
<accession>A0A382Y6V3</accession>
<sequence>MTYSEFTVKDQIKTDTTSSLSWMMSHSKRHIWSVIGMIIPSFANAALAAWVPVLIGAAFDVFVSTQPKPDY</sequence>
<keyword evidence="1" id="KW-1133">Transmembrane helix</keyword>
<dbReference type="EMBL" id="UINC01172904">
    <property type="protein sequence ID" value="SVD78218.1"/>
    <property type="molecule type" value="Genomic_DNA"/>
</dbReference>
<dbReference type="AlphaFoldDB" id="A0A382Y6V3"/>